<keyword evidence="2" id="KW-1185">Reference proteome</keyword>
<dbReference type="EMBL" id="QVQA01000126">
    <property type="protein sequence ID" value="KAF5095391.1"/>
    <property type="molecule type" value="Genomic_DNA"/>
</dbReference>
<reference evidence="1 2" key="1">
    <citation type="journal article" date="2020" name="Front. Microbiol.">
        <title>Phenotypic and Genetic Characterization of the Cheese Ripening Yeast Geotrichum candidum.</title>
        <authorList>
            <person name="Perkins V."/>
            <person name="Vignola S."/>
            <person name="Lessard M.H."/>
            <person name="Plante P.L."/>
            <person name="Corbeil J."/>
            <person name="Dugat-Bony E."/>
            <person name="Frenette M."/>
            <person name="Labrie S."/>
        </authorList>
    </citation>
    <scope>NUCLEOTIDE SEQUENCE [LARGE SCALE GENOMIC DNA]</scope>
    <source>
        <strain evidence="1 2">LMA-1147</strain>
    </source>
</reference>
<evidence type="ECO:0000313" key="2">
    <source>
        <dbReference type="Proteomes" id="UP000744676"/>
    </source>
</evidence>
<sequence>MSSQPIDLVEKAKQAAAYHAVDDHFPENARVVGIGSGSTVVYVVERIAQRDRESLANTVFVSTGYQSRQLIQAAGLNLGQIDAYQVGDLDIAFDGADEVDSQLNCIKGGGACLFQEKLVSVCARKFVLVADYRKKSDKLGVQWTQGVPIEVVPLAYNKVIRDLTAEGATSVALRLGGKAKAGPVVTDNGNFILDAVFPPLEPATAKELDTKIKLMVGVVETGIFVNADIAYFGESDGTFSVRSKE</sequence>
<proteinExistence type="predicted"/>
<name>A0ACB6V276_9ASCO</name>
<accession>A0ACB6V276</accession>
<comment type="caution">
    <text evidence="1">The sequence shown here is derived from an EMBL/GenBank/DDBJ whole genome shotgun (WGS) entry which is preliminary data.</text>
</comment>
<dbReference type="Proteomes" id="UP000744676">
    <property type="component" value="Unassembled WGS sequence"/>
</dbReference>
<organism evidence="1 2">
    <name type="scientific">Geotrichum galactomycetum</name>
    <dbReference type="NCBI Taxonomy" id="27317"/>
    <lineage>
        <taxon>Eukaryota</taxon>
        <taxon>Fungi</taxon>
        <taxon>Dikarya</taxon>
        <taxon>Ascomycota</taxon>
        <taxon>Saccharomycotina</taxon>
        <taxon>Dipodascomycetes</taxon>
        <taxon>Dipodascales</taxon>
        <taxon>Dipodascaceae</taxon>
        <taxon>Geotrichum</taxon>
    </lineage>
</organism>
<evidence type="ECO:0000313" key="1">
    <source>
        <dbReference type="EMBL" id="KAF5095391.1"/>
    </source>
</evidence>
<gene>
    <name evidence="1" type="ORF">D0Z00_003171</name>
</gene>
<protein>
    <submittedName>
        <fullName evidence="1">Uncharacterized protein</fullName>
    </submittedName>
</protein>